<organism evidence="4 5">
    <name type="scientific">gamma proteobacterium HTCC2207</name>
    <dbReference type="NCBI Taxonomy" id="314287"/>
    <lineage>
        <taxon>Bacteria</taxon>
        <taxon>Pseudomonadati</taxon>
        <taxon>Pseudomonadota</taxon>
        <taxon>Gammaproteobacteria</taxon>
        <taxon>Cellvibrionales</taxon>
        <taxon>Porticoccaceae</taxon>
        <taxon>SAR92 clade</taxon>
    </lineage>
</organism>
<comment type="subcellular location">
    <subcellularLocation>
        <location evidence="3">Cytoplasm</location>
    </subcellularLocation>
</comment>
<dbReference type="Gene3D" id="1.10.4190.10">
    <property type="entry name" value="Urease accessory protein UreF"/>
    <property type="match status" value="1"/>
</dbReference>
<sequence>MANTVPVKVPNTALNNSLSELRLFQLISPSLPVGGFTYSQGLEWAIEAQWVTDKPSLENWLQSILEASVATLELPVLIRLLEAFNHADDASVMHWSQWLVACRETMELRKEERQRGAALARLLPSLEVQIPAHLATTVASCQLTGIALAASQWGIDCQQLCRGYCWSWLENNVVAGVKLIPLGQTHGQQIMLNMAKTIPAAVTQAMTTEDNDIRSSTPAMAIASSRHETQYTRLFRS</sequence>
<dbReference type="eggNOG" id="COG0830">
    <property type="taxonomic scope" value="Bacteria"/>
</dbReference>
<accession>Q1YUB8</accession>
<gene>
    <name evidence="3" type="primary">ureF</name>
    <name evidence="4" type="ORF">GB2207_10026</name>
</gene>
<dbReference type="HOGENOM" id="CLU_049215_2_1_6"/>
<evidence type="ECO:0000256" key="2">
    <source>
        <dbReference type="ARBA" id="ARBA00023186"/>
    </source>
</evidence>
<evidence type="ECO:0000256" key="3">
    <source>
        <dbReference type="HAMAP-Rule" id="MF_01385"/>
    </source>
</evidence>
<dbReference type="PIRSF" id="PIRSF009467">
    <property type="entry name" value="Ureas_acces_UreF"/>
    <property type="match status" value="1"/>
</dbReference>
<dbReference type="GO" id="GO:0005737">
    <property type="term" value="C:cytoplasm"/>
    <property type="evidence" value="ECO:0007669"/>
    <property type="project" value="UniProtKB-SubCell"/>
</dbReference>
<dbReference type="GO" id="GO:0016151">
    <property type="term" value="F:nickel cation binding"/>
    <property type="evidence" value="ECO:0007669"/>
    <property type="project" value="UniProtKB-UniRule"/>
</dbReference>
<keyword evidence="3" id="KW-0963">Cytoplasm</keyword>
<protein>
    <recommendedName>
        <fullName evidence="3">Urease accessory protein UreF</fullName>
    </recommendedName>
</protein>
<dbReference type="PANTHER" id="PTHR33620:SF1">
    <property type="entry name" value="UREASE ACCESSORY PROTEIN F"/>
    <property type="match status" value="1"/>
</dbReference>
<dbReference type="HAMAP" id="MF_01385">
    <property type="entry name" value="UreF"/>
    <property type="match status" value="1"/>
</dbReference>
<evidence type="ECO:0000256" key="1">
    <source>
        <dbReference type="ARBA" id="ARBA00022988"/>
    </source>
</evidence>
<name>Q1YUB8_9GAMM</name>
<dbReference type="STRING" id="314287.GB2207_10026"/>
<proteinExistence type="inferred from homology"/>
<comment type="subunit">
    <text evidence="3">UreD, UreF and UreG form a complex that acts as a GTP-hydrolysis-dependent molecular chaperone, activating the urease apoprotein by helping to assemble the nickel containing metallocenter of UreC. The UreE protein probably delivers the nickel.</text>
</comment>
<comment type="function">
    <text evidence="3">Required for maturation of urease via the functional incorporation of the urease nickel metallocenter.</text>
</comment>
<evidence type="ECO:0000313" key="4">
    <source>
        <dbReference type="EMBL" id="EAS48140.1"/>
    </source>
</evidence>
<comment type="caution">
    <text evidence="4">The sequence shown here is derived from an EMBL/GenBank/DDBJ whole genome shotgun (WGS) entry which is preliminary data.</text>
</comment>
<dbReference type="Proteomes" id="UP000005555">
    <property type="component" value="Unassembled WGS sequence"/>
</dbReference>
<dbReference type="Pfam" id="PF01730">
    <property type="entry name" value="UreF"/>
    <property type="match status" value="1"/>
</dbReference>
<keyword evidence="1 3" id="KW-0996">Nickel insertion</keyword>
<dbReference type="InterPro" id="IPR038277">
    <property type="entry name" value="UreF_sf"/>
</dbReference>
<dbReference type="InterPro" id="IPR002639">
    <property type="entry name" value="UreF"/>
</dbReference>
<dbReference type="AlphaFoldDB" id="Q1YUB8"/>
<dbReference type="EMBL" id="AAPI01000001">
    <property type="protein sequence ID" value="EAS48140.1"/>
    <property type="molecule type" value="Genomic_DNA"/>
</dbReference>
<comment type="similarity">
    <text evidence="3">Belongs to the UreF family.</text>
</comment>
<keyword evidence="2 3" id="KW-0143">Chaperone</keyword>
<dbReference type="PANTHER" id="PTHR33620">
    <property type="entry name" value="UREASE ACCESSORY PROTEIN F"/>
    <property type="match status" value="1"/>
</dbReference>
<reference evidence="4 5" key="1">
    <citation type="submission" date="2006-03" db="EMBL/GenBank/DDBJ databases">
        <authorList>
            <person name="Giovannoni S.J."/>
            <person name="Cho J.-C."/>
            <person name="Ferriera S."/>
            <person name="Johnson J."/>
            <person name="Kravitz S."/>
            <person name="Halpern A."/>
            <person name="Remington K."/>
            <person name="Beeson K."/>
            <person name="Tran B."/>
            <person name="Rogers Y.-H."/>
            <person name="Friedman R."/>
            <person name="Venter J.C."/>
        </authorList>
    </citation>
    <scope>NUCLEOTIDE SEQUENCE [LARGE SCALE GENOMIC DNA]</scope>
    <source>
        <strain evidence="4 5">HTCC2207</strain>
    </source>
</reference>
<evidence type="ECO:0000313" key="5">
    <source>
        <dbReference type="Proteomes" id="UP000005555"/>
    </source>
</evidence>
<keyword evidence="5" id="KW-1185">Reference proteome</keyword>